<dbReference type="AlphaFoldDB" id="A0A8C1G2K0"/>
<evidence type="ECO:0000313" key="3">
    <source>
        <dbReference type="Proteomes" id="UP000694427"/>
    </source>
</evidence>
<organism evidence="2 3">
    <name type="scientific">Cyprinus carpio</name>
    <name type="common">Common carp</name>
    <dbReference type="NCBI Taxonomy" id="7962"/>
    <lineage>
        <taxon>Eukaryota</taxon>
        <taxon>Metazoa</taxon>
        <taxon>Chordata</taxon>
        <taxon>Craniata</taxon>
        <taxon>Vertebrata</taxon>
        <taxon>Euteleostomi</taxon>
        <taxon>Actinopterygii</taxon>
        <taxon>Neopterygii</taxon>
        <taxon>Teleostei</taxon>
        <taxon>Ostariophysi</taxon>
        <taxon>Cypriniformes</taxon>
        <taxon>Cyprinidae</taxon>
        <taxon>Cyprininae</taxon>
        <taxon>Cyprinus</taxon>
    </lineage>
</organism>
<dbReference type="PANTHER" id="PTHR10151:SF63">
    <property type="entry name" value="ECTONUCLEOTIDE PYROPHOSPHATASE_PHOSPHODIESTERASE FAMILY MEMBER 7"/>
    <property type="match status" value="1"/>
</dbReference>
<reference evidence="2" key="1">
    <citation type="submission" date="2025-08" db="UniProtKB">
        <authorList>
            <consortium name="Ensembl"/>
        </authorList>
    </citation>
    <scope>IDENTIFICATION</scope>
</reference>
<keyword evidence="1" id="KW-0812">Transmembrane</keyword>
<keyword evidence="3" id="KW-1185">Reference proteome</keyword>
<accession>A0A8C1G2K0</accession>
<keyword evidence="1" id="KW-0472">Membrane</keyword>
<dbReference type="Gene3D" id="3.30.1360.180">
    <property type="match status" value="1"/>
</dbReference>
<feature type="transmembrane region" description="Helical" evidence="1">
    <location>
        <begin position="208"/>
        <end position="229"/>
    </location>
</feature>
<dbReference type="InterPro" id="IPR002591">
    <property type="entry name" value="Phosphodiest/P_Trfase"/>
</dbReference>
<protein>
    <submittedName>
        <fullName evidence="2">Ectonucleotide pyrophosphatase/phosphodiesterase 7, tandem duplicate 2</fullName>
    </submittedName>
</protein>
<dbReference type="Proteomes" id="UP000694427">
    <property type="component" value="Unplaced"/>
</dbReference>
<keyword evidence="1" id="KW-1133">Transmembrane helix</keyword>
<reference evidence="2" key="2">
    <citation type="submission" date="2025-09" db="UniProtKB">
        <authorList>
            <consortium name="Ensembl"/>
        </authorList>
    </citation>
    <scope>IDENTIFICATION</scope>
</reference>
<name>A0A8C1G2K0_CYPCA</name>
<dbReference type="SUPFAM" id="SSF53649">
    <property type="entry name" value="Alkaline phosphatase-like"/>
    <property type="match status" value="1"/>
</dbReference>
<sequence>MYFSPGRYIENHGTSQKGKKKIGSLHFPDQDLDFVTLYFGYPDSTGHKYGPDSPKQRKAKHGLSDHLNIFITADHGKKIILTDIPGFSLKDLKFHMVDYGPSGLLLPKEGMLDKVYQALKGGYPNLHVYKKEDMPARLHYSKHPRILPIVLYADPGYVINGFCIFQKKKGEHSYDNEDMDMKPFFRAVGPDFHRNLHPTESHVILENVFIGLAAVAGFLLLMFVVVTSYNEYQRRKITPKYCTELH</sequence>
<dbReference type="PANTHER" id="PTHR10151">
    <property type="entry name" value="ECTONUCLEOTIDE PYROPHOSPHATASE/PHOSPHODIESTERASE"/>
    <property type="match status" value="1"/>
</dbReference>
<evidence type="ECO:0000256" key="1">
    <source>
        <dbReference type="SAM" id="Phobius"/>
    </source>
</evidence>
<dbReference type="Pfam" id="PF01663">
    <property type="entry name" value="Phosphodiest"/>
    <property type="match status" value="1"/>
</dbReference>
<dbReference type="Gene3D" id="3.40.720.10">
    <property type="entry name" value="Alkaline Phosphatase, subunit A"/>
    <property type="match status" value="1"/>
</dbReference>
<proteinExistence type="predicted"/>
<dbReference type="InterPro" id="IPR017850">
    <property type="entry name" value="Alkaline_phosphatase_core_sf"/>
</dbReference>
<evidence type="ECO:0000313" key="2">
    <source>
        <dbReference type="Ensembl" id="ENSCCRP00010002560.1"/>
    </source>
</evidence>
<dbReference type="Ensembl" id="ENSCCRT00010002770.1">
    <property type="protein sequence ID" value="ENSCCRP00010002560.1"/>
    <property type="gene ID" value="ENSCCRG00010001102.1"/>
</dbReference>